<dbReference type="PROSITE" id="PS50103">
    <property type="entry name" value="ZF_C3H1"/>
    <property type="match status" value="1"/>
</dbReference>
<dbReference type="Pfam" id="PF16131">
    <property type="entry name" value="Torus"/>
    <property type="match status" value="1"/>
</dbReference>
<evidence type="ECO:0000313" key="12">
    <source>
        <dbReference type="Proteomes" id="UP001172457"/>
    </source>
</evidence>
<sequence>MGRESSYGKARPNDTTLKLPRITPYHKRNEPQVCSFFVRGECTRGVECTYRHEMPATDEVSHQNTKDRFYGLYESVALKVPNRAGDMPALRPPEDENIRTLFVGGIYGRLSEQDIRDHFYAYGQLESVMMVPQRGCAFVTFTTRKGAEKAANELADNLEIKGMRLKLMWGRLKTPKAGSEPASNEQRQQSVSHNGLLTKDVTSQQQNQTIQPPRTAAGQDQPPQPPSLHYVNVPLPSPLLGRPFYSLDPLRMGAVIPSQDGSAVIGSGTDPDDLLGHDVNSAERTEELPRTQRKDSYFRLPVGHCGVGINASVKASEGVSEDLLKSSVGVEQVEPRSMPSGGVKRSSDPLEAMSPQEMRERVMKRKKGSSTSTPPVSPSVLAAPDAATPFGVDVATQVGSAAVGESSEETPLTRFVTSFPRDFLLEKSGVTTLWPDADALLFPGPMQLLEKKSDTELVNDITEMSLKAVQAALMSRRRLLAQLAQQDVWRARLAEAEAAEMRMSSQLREAAAQVQSLKEAAAAAEARAAAAEARAAAAMEARKAREALLMTADAQIREMTEKMRRKSEEIREERKDAASSAALRARAKLMREFLDGKSSSWDPQAEIDFYVAHIGEEADLVSKDTPVDVSTHIAKSSAPADIEGN</sequence>
<keyword evidence="3 6" id="KW-0862">Zinc</keyword>
<evidence type="ECO:0000259" key="9">
    <source>
        <dbReference type="PROSITE" id="PS50102"/>
    </source>
</evidence>
<dbReference type="EMBL" id="JARYMX010000004">
    <property type="protein sequence ID" value="KAJ9552363.1"/>
    <property type="molecule type" value="Genomic_DNA"/>
</dbReference>
<feature type="domain" description="RRM" evidence="9">
    <location>
        <begin position="99"/>
        <end position="172"/>
    </location>
</feature>
<dbReference type="Gene3D" id="4.10.1000.10">
    <property type="entry name" value="Zinc finger, CCCH-type"/>
    <property type="match status" value="1"/>
</dbReference>
<accession>A0AA38T8L0</accession>
<dbReference type="SMART" id="SM00356">
    <property type="entry name" value="ZnF_C3H1"/>
    <property type="match status" value="1"/>
</dbReference>
<evidence type="ECO:0000256" key="1">
    <source>
        <dbReference type="ARBA" id="ARBA00022723"/>
    </source>
</evidence>
<feature type="coiled-coil region" evidence="7">
    <location>
        <begin position="493"/>
        <end position="576"/>
    </location>
</feature>
<dbReference type="PANTHER" id="PTHR14089">
    <property type="entry name" value="PRE-MRNA-SPLICING FACTOR RBM22"/>
    <property type="match status" value="1"/>
</dbReference>
<dbReference type="SMART" id="SM00360">
    <property type="entry name" value="RRM"/>
    <property type="match status" value="1"/>
</dbReference>
<dbReference type="FunFam" id="3.30.70.330:FF:000476">
    <property type="entry name" value="Zinc finger CCCH domain-containing protein 4"/>
    <property type="match status" value="1"/>
</dbReference>
<feature type="region of interest" description="Disordered" evidence="8">
    <location>
        <begin position="330"/>
        <end position="382"/>
    </location>
</feature>
<dbReference type="SUPFAM" id="SSF90229">
    <property type="entry name" value="CCCH zinc finger"/>
    <property type="match status" value="1"/>
</dbReference>
<dbReference type="Gene3D" id="3.30.70.330">
    <property type="match status" value="1"/>
</dbReference>
<keyword evidence="7" id="KW-0175">Coiled coil</keyword>
<evidence type="ECO:0000256" key="3">
    <source>
        <dbReference type="ARBA" id="ARBA00022833"/>
    </source>
</evidence>
<feature type="compositionally biased region" description="Polar residues" evidence="8">
    <location>
        <begin position="202"/>
        <end position="212"/>
    </location>
</feature>
<evidence type="ECO:0000256" key="4">
    <source>
        <dbReference type="ARBA" id="ARBA00022884"/>
    </source>
</evidence>
<protein>
    <submittedName>
        <fullName evidence="11">Uncharacterized protein</fullName>
    </submittedName>
</protein>
<dbReference type="InterPro" id="IPR000571">
    <property type="entry name" value="Znf_CCCH"/>
</dbReference>
<comment type="caution">
    <text evidence="11">The sequence shown here is derived from an EMBL/GenBank/DDBJ whole genome shotgun (WGS) entry which is preliminary data.</text>
</comment>
<dbReference type="InterPro" id="IPR000504">
    <property type="entry name" value="RRM_dom"/>
</dbReference>
<dbReference type="Proteomes" id="UP001172457">
    <property type="component" value="Chromosome 4"/>
</dbReference>
<dbReference type="GO" id="GO:0008270">
    <property type="term" value="F:zinc ion binding"/>
    <property type="evidence" value="ECO:0007669"/>
    <property type="project" value="UniProtKB-KW"/>
</dbReference>
<evidence type="ECO:0000256" key="6">
    <source>
        <dbReference type="PROSITE-ProRule" id="PRU00723"/>
    </source>
</evidence>
<feature type="zinc finger region" description="C3H1-type" evidence="6">
    <location>
        <begin position="28"/>
        <end position="55"/>
    </location>
</feature>
<dbReference type="GO" id="GO:0036002">
    <property type="term" value="F:pre-mRNA binding"/>
    <property type="evidence" value="ECO:0007669"/>
    <property type="project" value="TreeGrafter"/>
</dbReference>
<keyword evidence="4 5" id="KW-0694">RNA-binding</keyword>
<dbReference type="PANTHER" id="PTHR14089:SF6">
    <property type="entry name" value="PRE-MRNA-SPLICING FACTOR RBM22"/>
    <property type="match status" value="1"/>
</dbReference>
<dbReference type="InterPro" id="IPR039171">
    <property type="entry name" value="Cwc2/Slt11"/>
</dbReference>
<evidence type="ECO:0000313" key="11">
    <source>
        <dbReference type="EMBL" id="KAJ9552363.1"/>
    </source>
</evidence>
<dbReference type="PROSITE" id="PS50102">
    <property type="entry name" value="RRM"/>
    <property type="match status" value="1"/>
</dbReference>
<feature type="region of interest" description="Disordered" evidence="8">
    <location>
        <begin position="1"/>
        <end position="24"/>
    </location>
</feature>
<name>A0AA38T8L0_9ASTR</name>
<dbReference type="GO" id="GO:0071007">
    <property type="term" value="C:U2-type catalytic step 2 spliceosome"/>
    <property type="evidence" value="ECO:0007669"/>
    <property type="project" value="TreeGrafter"/>
</dbReference>
<dbReference type="InterPro" id="IPR032297">
    <property type="entry name" value="Torus"/>
</dbReference>
<dbReference type="GO" id="GO:0071006">
    <property type="term" value="C:U2-type catalytic step 1 spliceosome"/>
    <property type="evidence" value="ECO:0007669"/>
    <property type="project" value="TreeGrafter"/>
</dbReference>
<organism evidence="11 12">
    <name type="scientific">Centaurea solstitialis</name>
    <name type="common">yellow star-thistle</name>
    <dbReference type="NCBI Taxonomy" id="347529"/>
    <lineage>
        <taxon>Eukaryota</taxon>
        <taxon>Viridiplantae</taxon>
        <taxon>Streptophyta</taxon>
        <taxon>Embryophyta</taxon>
        <taxon>Tracheophyta</taxon>
        <taxon>Spermatophyta</taxon>
        <taxon>Magnoliopsida</taxon>
        <taxon>eudicotyledons</taxon>
        <taxon>Gunneridae</taxon>
        <taxon>Pentapetalae</taxon>
        <taxon>asterids</taxon>
        <taxon>campanulids</taxon>
        <taxon>Asterales</taxon>
        <taxon>Asteraceae</taxon>
        <taxon>Carduoideae</taxon>
        <taxon>Cardueae</taxon>
        <taxon>Centaureinae</taxon>
        <taxon>Centaurea</taxon>
    </lineage>
</organism>
<dbReference type="InterPro" id="IPR035979">
    <property type="entry name" value="RBD_domain_sf"/>
</dbReference>
<dbReference type="GO" id="GO:0000974">
    <property type="term" value="C:Prp19 complex"/>
    <property type="evidence" value="ECO:0007669"/>
    <property type="project" value="TreeGrafter"/>
</dbReference>
<keyword evidence="1 6" id="KW-0479">Metal-binding</keyword>
<keyword evidence="2 6" id="KW-0863">Zinc-finger</keyword>
<dbReference type="CDD" id="cd12224">
    <property type="entry name" value="RRM_RBM22"/>
    <property type="match status" value="1"/>
</dbReference>
<feature type="domain" description="C3H1-type" evidence="10">
    <location>
        <begin position="28"/>
        <end position="55"/>
    </location>
</feature>
<dbReference type="GO" id="GO:0017070">
    <property type="term" value="F:U6 snRNA binding"/>
    <property type="evidence" value="ECO:0007669"/>
    <property type="project" value="TreeGrafter"/>
</dbReference>
<reference evidence="11" key="1">
    <citation type="submission" date="2023-03" db="EMBL/GenBank/DDBJ databases">
        <title>Chromosome-scale reference genome and RAD-based genetic map of yellow starthistle (Centaurea solstitialis) reveal putative structural variation and QTLs associated with invader traits.</title>
        <authorList>
            <person name="Reatini B."/>
            <person name="Cang F.A."/>
            <person name="Jiang Q."/>
            <person name="Mckibben M.T.W."/>
            <person name="Barker M.S."/>
            <person name="Rieseberg L.H."/>
            <person name="Dlugosch K.M."/>
        </authorList>
    </citation>
    <scope>NUCLEOTIDE SEQUENCE</scope>
    <source>
        <strain evidence="11">CAN-66</strain>
        <tissue evidence="11">Leaf</tissue>
    </source>
</reference>
<feature type="compositionally biased region" description="Low complexity" evidence="8">
    <location>
        <begin position="369"/>
        <end position="380"/>
    </location>
</feature>
<dbReference type="SUPFAM" id="SSF54928">
    <property type="entry name" value="RNA-binding domain, RBD"/>
    <property type="match status" value="1"/>
</dbReference>
<dbReference type="Pfam" id="PF00076">
    <property type="entry name" value="RRM_1"/>
    <property type="match status" value="1"/>
</dbReference>
<dbReference type="AlphaFoldDB" id="A0AA38T8L0"/>
<dbReference type="InterPro" id="IPR036855">
    <property type="entry name" value="Znf_CCCH_sf"/>
</dbReference>
<evidence type="ECO:0000256" key="5">
    <source>
        <dbReference type="PROSITE-ProRule" id="PRU00176"/>
    </source>
</evidence>
<evidence type="ECO:0000256" key="2">
    <source>
        <dbReference type="ARBA" id="ARBA00022771"/>
    </source>
</evidence>
<proteinExistence type="predicted"/>
<keyword evidence="12" id="KW-1185">Reference proteome</keyword>
<evidence type="ECO:0000259" key="10">
    <source>
        <dbReference type="PROSITE" id="PS50103"/>
    </source>
</evidence>
<dbReference type="InterPro" id="IPR012677">
    <property type="entry name" value="Nucleotide-bd_a/b_plait_sf"/>
</dbReference>
<evidence type="ECO:0000256" key="8">
    <source>
        <dbReference type="SAM" id="MobiDB-lite"/>
    </source>
</evidence>
<gene>
    <name evidence="11" type="ORF">OSB04_016408</name>
</gene>
<evidence type="ECO:0000256" key="7">
    <source>
        <dbReference type="SAM" id="Coils"/>
    </source>
</evidence>
<feature type="region of interest" description="Disordered" evidence="8">
    <location>
        <begin position="202"/>
        <end position="233"/>
    </location>
</feature>